<dbReference type="EMBL" id="CAJJDN010000010">
    <property type="protein sequence ID" value="CAD8056011.1"/>
    <property type="molecule type" value="Genomic_DNA"/>
</dbReference>
<proteinExistence type="predicted"/>
<comment type="caution">
    <text evidence="1">The sequence shown here is derived from an EMBL/GenBank/DDBJ whole genome shotgun (WGS) entry which is preliminary data.</text>
</comment>
<organism evidence="1 2">
    <name type="scientific">Paramecium sonneborni</name>
    <dbReference type="NCBI Taxonomy" id="65129"/>
    <lineage>
        <taxon>Eukaryota</taxon>
        <taxon>Sar</taxon>
        <taxon>Alveolata</taxon>
        <taxon>Ciliophora</taxon>
        <taxon>Intramacronucleata</taxon>
        <taxon>Oligohymenophorea</taxon>
        <taxon>Peniculida</taxon>
        <taxon>Parameciidae</taxon>
        <taxon>Paramecium</taxon>
    </lineage>
</organism>
<evidence type="ECO:0000313" key="1">
    <source>
        <dbReference type="EMBL" id="CAD8056011.1"/>
    </source>
</evidence>
<reference evidence="1" key="1">
    <citation type="submission" date="2021-01" db="EMBL/GenBank/DDBJ databases">
        <authorList>
            <consortium name="Genoscope - CEA"/>
            <person name="William W."/>
        </authorList>
    </citation>
    <scope>NUCLEOTIDE SEQUENCE</scope>
</reference>
<name>A0A8S1KNG9_9CILI</name>
<protein>
    <submittedName>
        <fullName evidence="1">Uncharacterized protein</fullName>
    </submittedName>
</protein>
<gene>
    <name evidence="1" type="ORF">PSON_ATCC_30995.1.T0100020</name>
</gene>
<evidence type="ECO:0000313" key="2">
    <source>
        <dbReference type="Proteomes" id="UP000692954"/>
    </source>
</evidence>
<dbReference type="Proteomes" id="UP000692954">
    <property type="component" value="Unassembled WGS sequence"/>
</dbReference>
<accession>A0A8S1KNG9</accession>
<keyword evidence="2" id="KW-1185">Reference proteome</keyword>
<sequence length="64" mass="7743">MLYLFINSKILLLKRLIIKIQWYKQQSRNGWNLKQQQKNKNYVGLQKSIINLTIQKTILEKILV</sequence>
<dbReference type="AlphaFoldDB" id="A0A8S1KNG9"/>